<dbReference type="Pfam" id="PF00072">
    <property type="entry name" value="Response_reg"/>
    <property type="match status" value="1"/>
</dbReference>
<dbReference type="SMART" id="SM00448">
    <property type="entry name" value="REC"/>
    <property type="match status" value="1"/>
</dbReference>
<reference evidence="11" key="1">
    <citation type="journal article" date="2019" name="Int. J. Syst. Evol. Microbiol.">
        <title>The Global Catalogue of Microorganisms (GCM) 10K type strain sequencing project: providing services to taxonomists for standard genome sequencing and annotation.</title>
        <authorList>
            <consortium name="The Broad Institute Genomics Platform"/>
            <consortium name="The Broad Institute Genome Sequencing Center for Infectious Disease"/>
            <person name="Wu L."/>
            <person name="Ma J."/>
        </authorList>
    </citation>
    <scope>NUCLEOTIDE SEQUENCE [LARGE SCALE GENOMIC DNA]</scope>
    <source>
        <strain evidence="11">CGMCC 1.13681</strain>
    </source>
</reference>
<dbReference type="SMART" id="SM00862">
    <property type="entry name" value="Trans_reg_C"/>
    <property type="match status" value="1"/>
</dbReference>
<feature type="DNA-binding region" description="OmpR/PhoB-type" evidence="7">
    <location>
        <begin position="136"/>
        <end position="234"/>
    </location>
</feature>
<evidence type="ECO:0000256" key="6">
    <source>
        <dbReference type="PROSITE-ProRule" id="PRU00169"/>
    </source>
</evidence>
<dbReference type="SUPFAM" id="SSF52172">
    <property type="entry name" value="CheY-like"/>
    <property type="match status" value="1"/>
</dbReference>
<proteinExistence type="predicted"/>
<sequence length="242" mass="25743">MSARPALPGQRHGGRVLLLADADEQVAHELAEHLAGHQVKVVFCSDGAEALLQVGLQNPDAVLVSAKLPLVPGARVVEVLRRRCTTPVIIGVGPEDAEDAVEALTAGASACVARPYRPYEVLKLLGVTGPVGYEVDRTVSAGVYSINPGTFEARIAGRLVQLPLREFKLLHLLVANAEKVVTRDQISAELWGGTAPKSNTIAVHIRRLRDRIGDDPHDPSVILTVRNVGYRFVPGSSGPSVG</sequence>
<accession>A0ABW2GDN4</accession>
<dbReference type="InterPro" id="IPR001789">
    <property type="entry name" value="Sig_transdc_resp-reg_receiver"/>
</dbReference>
<evidence type="ECO:0000256" key="3">
    <source>
        <dbReference type="ARBA" id="ARBA00023015"/>
    </source>
</evidence>
<dbReference type="Gene3D" id="3.40.50.2300">
    <property type="match status" value="1"/>
</dbReference>
<dbReference type="EMBL" id="JBHSZO010000003">
    <property type="protein sequence ID" value="MFC7217109.1"/>
    <property type="molecule type" value="Genomic_DNA"/>
</dbReference>
<evidence type="ECO:0000256" key="5">
    <source>
        <dbReference type="ARBA" id="ARBA00023163"/>
    </source>
</evidence>
<dbReference type="Proteomes" id="UP001596413">
    <property type="component" value="Unassembled WGS sequence"/>
</dbReference>
<dbReference type="InterPro" id="IPR016032">
    <property type="entry name" value="Sig_transdc_resp-reg_C-effctor"/>
</dbReference>
<dbReference type="PANTHER" id="PTHR48111:SF1">
    <property type="entry name" value="TWO-COMPONENT RESPONSE REGULATOR ORR33"/>
    <property type="match status" value="1"/>
</dbReference>
<dbReference type="PANTHER" id="PTHR48111">
    <property type="entry name" value="REGULATOR OF RPOS"/>
    <property type="match status" value="1"/>
</dbReference>
<evidence type="ECO:0000313" key="10">
    <source>
        <dbReference type="EMBL" id="MFC7217109.1"/>
    </source>
</evidence>
<dbReference type="PROSITE" id="PS50110">
    <property type="entry name" value="RESPONSE_REGULATORY"/>
    <property type="match status" value="1"/>
</dbReference>
<dbReference type="InterPro" id="IPR011006">
    <property type="entry name" value="CheY-like_superfamily"/>
</dbReference>
<dbReference type="RefSeq" id="WP_386411529.1">
    <property type="nucleotide sequence ID" value="NZ_JBHSZO010000003.1"/>
</dbReference>
<keyword evidence="5" id="KW-0804">Transcription</keyword>
<gene>
    <name evidence="10" type="ORF">ACFQLX_02820</name>
</gene>
<keyword evidence="1" id="KW-0597">Phosphoprotein</keyword>
<evidence type="ECO:0000259" key="8">
    <source>
        <dbReference type="PROSITE" id="PS50110"/>
    </source>
</evidence>
<keyword evidence="2" id="KW-0902">Two-component regulatory system</keyword>
<dbReference type="Gene3D" id="1.10.10.10">
    <property type="entry name" value="Winged helix-like DNA-binding domain superfamily/Winged helix DNA-binding domain"/>
    <property type="match status" value="1"/>
</dbReference>
<dbReference type="SUPFAM" id="SSF46894">
    <property type="entry name" value="C-terminal effector domain of the bipartite response regulators"/>
    <property type="match status" value="1"/>
</dbReference>
<feature type="domain" description="OmpR/PhoB-type" evidence="9">
    <location>
        <begin position="136"/>
        <end position="234"/>
    </location>
</feature>
<dbReference type="CDD" id="cd00156">
    <property type="entry name" value="REC"/>
    <property type="match status" value="1"/>
</dbReference>
<keyword evidence="3" id="KW-0805">Transcription regulation</keyword>
<dbReference type="Pfam" id="PF00486">
    <property type="entry name" value="Trans_reg_C"/>
    <property type="match status" value="1"/>
</dbReference>
<dbReference type="InterPro" id="IPR036388">
    <property type="entry name" value="WH-like_DNA-bd_sf"/>
</dbReference>
<keyword evidence="4 7" id="KW-0238">DNA-binding</keyword>
<protein>
    <submittedName>
        <fullName evidence="10">Response regulator transcription factor</fullName>
    </submittedName>
</protein>
<organism evidence="10 11">
    <name type="scientific">Streptomyces polyrhachis</name>
    <dbReference type="NCBI Taxonomy" id="1282885"/>
    <lineage>
        <taxon>Bacteria</taxon>
        <taxon>Bacillati</taxon>
        <taxon>Actinomycetota</taxon>
        <taxon>Actinomycetes</taxon>
        <taxon>Kitasatosporales</taxon>
        <taxon>Streptomycetaceae</taxon>
        <taxon>Streptomyces</taxon>
    </lineage>
</organism>
<dbReference type="InterPro" id="IPR001867">
    <property type="entry name" value="OmpR/PhoB-type_DNA-bd"/>
</dbReference>
<evidence type="ECO:0000259" key="9">
    <source>
        <dbReference type="PROSITE" id="PS51755"/>
    </source>
</evidence>
<evidence type="ECO:0000256" key="7">
    <source>
        <dbReference type="PROSITE-ProRule" id="PRU01091"/>
    </source>
</evidence>
<comment type="caution">
    <text evidence="10">The sequence shown here is derived from an EMBL/GenBank/DDBJ whole genome shotgun (WGS) entry which is preliminary data.</text>
</comment>
<dbReference type="CDD" id="cd00383">
    <property type="entry name" value="trans_reg_C"/>
    <property type="match status" value="1"/>
</dbReference>
<evidence type="ECO:0000256" key="2">
    <source>
        <dbReference type="ARBA" id="ARBA00023012"/>
    </source>
</evidence>
<comment type="caution">
    <text evidence="6">Lacks conserved residue(s) required for the propagation of feature annotation.</text>
</comment>
<evidence type="ECO:0000256" key="4">
    <source>
        <dbReference type="ARBA" id="ARBA00023125"/>
    </source>
</evidence>
<evidence type="ECO:0000256" key="1">
    <source>
        <dbReference type="ARBA" id="ARBA00022553"/>
    </source>
</evidence>
<keyword evidence="11" id="KW-1185">Reference proteome</keyword>
<dbReference type="PROSITE" id="PS51755">
    <property type="entry name" value="OMPR_PHOB"/>
    <property type="match status" value="1"/>
</dbReference>
<dbReference type="InterPro" id="IPR039420">
    <property type="entry name" value="WalR-like"/>
</dbReference>
<feature type="domain" description="Response regulatory" evidence="8">
    <location>
        <begin position="16"/>
        <end position="129"/>
    </location>
</feature>
<evidence type="ECO:0000313" key="11">
    <source>
        <dbReference type="Proteomes" id="UP001596413"/>
    </source>
</evidence>
<name>A0ABW2GDN4_9ACTN</name>